<keyword evidence="3" id="KW-1185">Reference proteome</keyword>
<sequence>MGVCTSIEGQPRCLLARVFCLSLRSAAIIVAAIDLMFFLGYISYSTYRVTQEEYIFAAGMMIGDIIEGFTHLAVAVILAVGLYKERRQLLRAWIWTRSVVLVTDVSTLFVASTVHIGLSDEEDGSTSGAVTQLIVCLTIIPFYVFFIVVVRSYALELKAKDNLSPTTGAATIIRDADGNEVLG</sequence>
<dbReference type="InterPro" id="IPR031720">
    <property type="entry name" value="DUF4728"/>
</dbReference>
<keyword evidence="1" id="KW-0812">Transmembrane</keyword>
<accession>A0AAE1EM90</accession>
<feature type="transmembrane region" description="Helical" evidence="1">
    <location>
        <begin position="21"/>
        <end position="42"/>
    </location>
</feature>
<gene>
    <name evidence="2" type="ORF">Pcinc_037778</name>
</gene>
<keyword evidence="1" id="KW-0472">Membrane</keyword>
<feature type="transmembrane region" description="Helical" evidence="1">
    <location>
        <begin position="130"/>
        <end position="150"/>
    </location>
</feature>
<feature type="transmembrane region" description="Helical" evidence="1">
    <location>
        <begin position="94"/>
        <end position="118"/>
    </location>
</feature>
<protein>
    <submittedName>
        <fullName evidence="2">Uncharacterized protein</fullName>
    </submittedName>
</protein>
<evidence type="ECO:0000313" key="2">
    <source>
        <dbReference type="EMBL" id="KAK3855855.1"/>
    </source>
</evidence>
<dbReference type="AlphaFoldDB" id="A0AAE1EM90"/>
<keyword evidence="1" id="KW-1133">Transmembrane helix</keyword>
<dbReference type="Pfam" id="PF15860">
    <property type="entry name" value="DUF4728"/>
    <property type="match status" value="1"/>
</dbReference>
<reference evidence="2" key="1">
    <citation type="submission" date="2023-10" db="EMBL/GenBank/DDBJ databases">
        <title>Genome assemblies of two species of porcelain crab, Petrolisthes cinctipes and Petrolisthes manimaculis (Anomura: Porcellanidae).</title>
        <authorList>
            <person name="Angst P."/>
        </authorList>
    </citation>
    <scope>NUCLEOTIDE SEQUENCE</scope>
    <source>
        <strain evidence="2">PB745_01</strain>
        <tissue evidence="2">Gill</tissue>
    </source>
</reference>
<organism evidence="2 3">
    <name type="scientific">Petrolisthes cinctipes</name>
    <name type="common">Flat porcelain crab</name>
    <dbReference type="NCBI Taxonomy" id="88211"/>
    <lineage>
        <taxon>Eukaryota</taxon>
        <taxon>Metazoa</taxon>
        <taxon>Ecdysozoa</taxon>
        <taxon>Arthropoda</taxon>
        <taxon>Crustacea</taxon>
        <taxon>Multicrustacea</taxon>
        <taxon>Malacostraca</taxon>
        <taxon>Eumalacostraca</taxon>
        <taxon>Eucarida</taxon>
        <taxon>Decapoda</taxon>
        <taxon>Pleocyemata</taxon>
        <taxon>Anomura</taxon>
        <taxon>Galatheoidea</taxon>
        <taxon>Porcellanidae</taxon>
        <taxon>Petrolisthes</taxon>
    </lineage>
</organism>
<name>A0AAE1EM90_PETCI</name>
<feature type="transmembrane region" description="Helical" evidence="1">
    <location>
        <begin position="54"/>
        <end position="82"/>
    </location>
</feature>
<dbReference type="Proteomes" id="UP001286313">
    <property type="component" value="Unassembled WGS sequence"/>
</dbReference>
<evidence type="ECO:0000256" key="1">
    <source>
        <dbReference type="SAM" id="Phobius"/>
    </source>
</evidence>
<evidence type="ECO:0000313" key="3">
    <source>
        <dbReference type="Proteomes" id="UP001286313"/>
    </source>
</evidence>
<comment type="caution">
    <text evidence="2">The sequence shown here is derived from an EMBL/GenBank/DDBJ whole genome shotgun (WGS) entry which is preliminary data.</text>
</comment>
<dbReference type="EMBL" id="JAWQEG010006071">
    <property type="protein sequence ID" value="KAK3855855.1"/>
    <property type="molecule type" value="Genomic_DNA"/>
</dbReference>
<proteinExistence type="predicted"/>